<keyword evidence="2 4" id="KW-0808">Transferase</keyword>
<evidence type="ECO:0000256" key="1">
    <source>
        <dbReference type="ARBA" id="ARBA00005771"/>
    </source>
</evidence>
<sequence>MHMIIKRLTKWLVRFICIFLPEEKAHQLERWRRGREEYWKYQRCQYIFASYGKSGRTWVRVMISRYYQLVYKLPDNILMGFDNYTKLNSDIPRIFFTHDNYLRRYTGNVDSKADFYDKKTVLLVRNPIDVAVSQFHQWKYRMRPEKKSMNNYPEHDADISVYDFVKHEGQGLGHIIDFMNAWARELPKIKDLLVVRYEDLRASPETEMARIVTFLGMEPNPEYLRDTAEFASVENLRKKEQENYFWRSGSRVQAKDVNDPNTYKVRKAKVGGYMDYFDDDQVAELTAMVDSRLMPAFGYTRAEQQES</sequence>
<proteinExistence type="inferred from homology"/>
<comment type="caution">
    <text evidence="4">The sequence shown here is derived from an EMBL/GenBank/DDBJ whole genome shotgun (WGS) entry which is preliminary data.</text>
</comment>
<feature type="domain" description="Sulfotransferase" evidence="3">
    <location>
        <begin position="117"/>
        <end position="291"/>
    </location>
</feature>
<evidence type="ECO:0000313" key="4">
    <source>
        <dbReference type="EMBL" id="TGD71123.1"/>
    </source>
</evidence>
<gene>
    <name evidence="4" type="ORF">E4634_19975</name>
</gene>
<comment type="similarity">
    <text evidence="1">Belongs to the sulfotransferase 1 family.</text>
</comment>
<evidence type="ECO:0000256" key="2">
    <source>
        <dbReference type="ARBA" id="ARBA00022679"/>
    </source>
</evidence>
<dbReference type="EMBL" id="SRLE01000016">
    <property type="protein sequence ID" value="TGD71123.1"/>
    <property type="molecule type" value="Genomic_DNA"/>
</dbReference>
<dbReference type="Gene3D" id="3.40.50.300">
    <property type="entry name" value="P-loop containing nucleotide triphosphate hydrolases"/>
    <property type="match status" value="1"/>
</dbReference>
<dbReference type="AlphaFoldDB" id="A0A4Z0LUR0"/>
<dbReference type="Pfam" id="PF00685">
    <property type="entry name" value="Sulfotransfer_1"/>
    <property type="match status" value="1"/>
</dbReference>
<evidence type="ECO:0000313" key="5">
    <source>
        <dbReference type="Proteomes" id="UP000298050"/>
    </source>
</evidence>
<accession>A0A4Z0LUR0</accession>
<dbReference type="InterPro" id="IPR000863">
    <property type="entry name" value="Sulfotransferase_dom"/>
</dbReference>
<dbReference type="PANTHER" id="PTHR11783">
    <property type="entry name" value="SULFOTRANSFERASE SULT"/>
    <property type="match status" value="1"/>
</dbReference>
<keyword evidence="5" id="KW-1185">Reference proteome</keyword>
<dbReference type="GO" id="GO:0008146">
    <property type="term" value="F:sulfotransferase activity"/>
    <property type="evidence" value="ECO:0007669"/>
    <property type="project" value="InterPro"/>
</dbReference>
<name>A0A4Z0LUR0_9GAMM</name>
<dbReference type="SUPFAM" id="SSF52540">
    <property type="entry name" value="P-loop containing nucleoside triphosphate hydrolases"/>
    <property type="match status" value="1"/>
</dbReference>
<organism evidence="4 5">
    <name type="scientific">Mangrovimicrobium sediminis</name>
    <dbReference type="NCBI Taxonomy" id="2562682"/>
    <lineage>
        <taxon>Bacteria</taxon>
        <taxon>Pseudomonadati</taxon>
        <taxon>Pseudomonadota</taxon>
        <taxon>Gammaproteobacteria</taxon>
        <taxon>Cellvibrionales</taxon>
        <taxon>Halieaceae</taxon>
        <taxon>Mangrovimicrobium</taxon>
    </lineage>
</organism>
<dbReference type="InterPro" id="IPR027417">
    <property type="entry name" value="P-loop_NTPase"/>
</dbReference>
<reference evidence="4 5" key="1">
    <citation type="submission" date="2019-04" db="EMBL/GenBank/DDBJ databases">
        <title>Taxonomy of novel Haliea sp. from mangrove soil of West Coast of India.</title>
        <authorList>
            <person name="Verma A."/>
            <person name="Kumar P."/>
            <person name="Krishnamurthi S."/>
        </authorList>
    </citation>
    <scope>NUCLEOTIDE SEQUENCE [LARGE SCALE GENOMIC DNA]</scope>
    <source>
        <strain evidence="4 5">SAOS-164</strain>
    </source>
</reference>
<protein>
    <submittedName>
        <fullName evidence="4">Sulfotransferase</fullName>
    </submittedName>
</protein>
<dbReference type="OrthoDB" id="9075305at2"/>
<dbReference type="Proteomes" id="UP000298050">
    <property type="component" value="Unassembled WGS sequence"/>
</dbReference>
<dbReference type="RefSeq" id="WP_135446446.1">
    <property type="nucleotide sequence ID" value="NZ_SRLE01000016.1"/>
</dbReference>
<evidence type="ECO:0000259" key="3">
    <source>
        <dbReference type="Pfam" id="PF00685"/>
    </source>
</evidence>